<keyword evidence="3" id="KW-1185">Reference proteome</keyword>
<dbReference type="EMBL" id="MLYV02000243">
    <property type="protein sequence ID" value="PSS30865.1"/>
    <property type="molecule type" value="Genomic_DNA"/>
</dbReference>
<protein>
    <submittedName>
        <fullName evidence="2">Uncharacterized protein</fullName>
    </submittedName>
</protein>
<dbReference type="OrthoDB" id="4018688at2759"/>
<gene>
    <name evidence="2" type="ORF">PHLCEN_2v2592</name>
</gene>
<evidence type="ECO:0000313" key="3">
    <source>
        <dbReference type="Proteomes" id="UP000186601"/>
    </source>
</evidence>
<feature type="chain" id="PRO_5015334191" evidence="1">
    <location>
        <begin position="20"/>
        <end position="194"/>
    </location>
</feature>
<dbReference type="STRING" id="98765.A0A2R6RLK8"/>
<dbReference type="GO" id="GO:0016787">
    <property type="term" value="F:hydrolase activity"/>
    <property type="evidence" value="ECO:0007669"/>
    <property type="project" value="InterPro"/>
</dbReference>
<feature type="signal peptide" evidence="1">
    <location>
        <begin position="1"/>
        <end position="19"/>
    </location>
</feature>
<proteinExistence type="predicted"/>
<dbReference type="Gene3D" id="3.40.1210.10">
    <property type="entry name" value="Survival protein SurE-like phosphatase/nucleotidase"/>
    <property type="match status" value="1"/>
</dbReference>
<dbReference type="InterPro" id="IPR036523">
    <property type="entry name" value="SurE-like_sf"/>
</dbReference>
<dbReference type="SUPFAM" id="SSF64167">
    <property type="entry name" value="SurE-like"/>
    <property type="match status" value="1"/>
</dbReference>
<dbReference type="AlphaFoldDB" id="A0A2R6RLK8"/>
<dbReference type="Proteomes" id="UP000186601">
    <property type="component" value="Unassembled WGS sequence"/>
</dbReference>
<evidence type="ECO:0000256" key="1">
    <source>
        <dbReference type="SAM" id="SignalP"/>
    </source>
</evidence>
<accession>A0A2R6RLK8</accession>
<keyword evidence="1" id="KW-0732">Signal</keyword>
<organism evidence="2 3">
    <name type="scientific">Hermanssonia centrifuga</name>
    <dbReference type="NCBI Taxonomy" id="98765"/>
    <lineage>
        <taxon>Eukaryota</taxon>
        <taxon>Fungi</taxon>
        <taxon>Dikarya</taxon>
        <taxon>Basidiomycota</taxon>
        <taxon>Agaricomycotina</taxon>
        <taxon>Agaricomycetes</taxon>
        <taxon>Polyporales</taxon>
        <taxon>Meruliaceae</taxon>
        <taxon>Hermanssonia</taxon>
    </lineage>
</organism>
<evidence type="ECO:0000313" key="2">
    <source>
        <dbReference type="EMBL" id="PSS30865.1"/>
    </source>
</evidence>
<reference evidence="2 3" key="1">
    <citation type="submission" date="2018-02" db="EMBL/GenBank/DDBJ databases">
        <title>Genome sequence of the basidiomycete white-rot fungus Phlebia centrifuga.</title>
        <authorList>
            <person name="Granchi Z."/>
            <person name="Peng M."/>
            <person name="de Vries R.P."/>
            <person name="Hilden K."/>
            <person name="Makela M.R."/>
            <person name="Grigoriev I."/>
            <person name="Riley R."/>
        </authorList>
    </citation>
    <scope>NUCLEOTIDE SEQUENCE [LARGE SCALE GENOMIC DNA]</scope>
    <source>
        <strain evidence="2 3">FBCC195</strain>
    </source>
</reference>
<comment type="caution">
    <text evidence="2">The sequence shown here is derived from an EMBL/GenBank/DDBJ whole genome shotgun (WGS) entry which is preliminary data.</text>
</comment>
<sequence length="194" mass="20373">MIEIQALALGLLSSSLAEAQNILLTNDDGWAVAQIRAQFNAILAAGYNVSIKIYVMVDSVRFGIQTLAPTFFGDAKPDFVVSGPNIGALFAQPPSSAVLPPGVILNVNFPALSDTCTSETVQWVLTRVFPAILPLDVVTCDNGGKLPDESTVVGAGCFTSVSVVDAVLEIDADRGRQADVLARLSALGFVCFSQ</sequence>
<name>A0A2R6RLK8_9APHY</name>